<organism evidence="1 2">
    <name type="scientific">Paraburkholderia piptadeniae</name>
    <dbReference type="NCBI Taxonomy" id="1701573"/>
    <lineage>
        <taxon>Bacteria</taxon>
        <taxon>Pseudomonadati</taxon>
        <taxon>Pseudomonadota</taxon>
        <taxon>Betaproteobacteria</taxon>
        <taxon>Burkholderiales</taxon>
        <taxon>Burkholderiaceae</taxon>
        <taxon>Paraburkholderia</taxon>
    </lineage>
</organism>
<dbReference type="InterPro" id="IPR052025">
    <property type="entry name" value="Xyloglucanase_GH74"/>
</dbReference>
<gene>
    <name evidence="1" type="ORF">BN2476_650073</name>
</gene>
<dbReference type="Gene3D" id="2.130.10.10">
    <property type="entry name" value="YVTN repeat-like/Quinoprotein amine dehydrogenase"/>
    <property type="match status" value="1"/>
</dbReference>
<keyword evidence="2" id="KW-1185">Reference proteome</keyword>
<dbReference type="InterPro" id="IPR036278">
    <property type="entry name" value="Sialidase_sf"/>
</dbReference>
<dbReference type="EMBL" id="CYGY02000065">
    <property type="protein sequence ID" value="SIT48821.1"/>
    <property type="molecule type" value="Genomic_DNA"/>
</dbReference>
<dbReference type="PANTHER" id="PTHR43739">
    <property type="entry name" value="XYLOGLUCANASE (EUROFUNG)"/>
    <property type="match status" value="1"/>
</dbReference>
<dbReference type="RefSeq" id="WP_087738144.1">
    <property type="nucleotide sequence ID" value="NZ_CYGY02000065.1"/>
</dbReference>
<dbReference type="Proteomes" id="UP000195569">
    <property type="component" value="Unassembled WGS sequence"/>
</dbReference>
<dbReference type="GO" id="GO:0010411">
    <property type="term" value="P:xyloglucan metabolic process"/>
    <property type="evidence" value="ECO:0007669"/>
    <property type="project" value="TreeGrafter"/>
</dbReference>
<keyword evidence="1" id="KW-0378">Hydrolase</keyword>
<evidence type="ECO:0000313" key="2">
    <source>
        <dbReference type="Proteomes" id="UP000195569"/>
    </source>
</evidence>
<dbReference type="OrthoDB" id="9767885at2"/>
<dbReference type="PANTHER" id="PTHR43739:SF5">
    <property type="entry name" value="EXO-ALPHA-SIALIDASE"/>
    <property type="match status" value="1"/>
</dbReference>
<dbReference type="GO" id="GO:0016787">
    <property type="term" value="F:hydrolase activity"/>
    <property type="evidence" value="ECO:0007669"/>
    <property type="project" value="UniProtKB-KW"/>
</dbReference>
<reference evidence="1" key="1">
    <citation type="submission" date="2016-12" db="EMBL/GenBank/DDBJ databases">
        <authorList>
            <person name="Moulin L."/>
        </authorList>
    </citation>
    <scope>NUCLEOTIDE SEQUENCE [LARGE SCALE GENOMIC DNA]</scope>
    <source>
        <strain evidence="1">STM 7183</strain>
    </source>
</reference>
<name>A0A1N7SNA6_9BURK</name>
<proteinExistence type="predicted"/>
<dbReference type="AlphaFoldDB" id="A0A1N7SNA6"/>
<comment type="caution">
    <text evidence="1">The sequence shown here is derived from an EMBL/GenBank/DDBJ whole genome shotgun (WGS) entry which is preliminary data.</text>
</comment>
<dbReference type="InterPro" id="IPR015943">
    <property type="entry name" value="WD40/YVTN_repeat-like_dom_sf"/>
</dbReference>
<evidence type="ECO:0000313" key="1">
    <source>
        <dbReference type="EMBL" id="SIT48821.1"/>
    </source>
</evidence>
<dbReference type="SUPFAM" id="SSF50939">
    <property type="entry name" value="Sialidases"/>
    <property type="match status" value="1"/>
</dbReference>
<accession>A0A1N7SNA6</accession>
<sequence>MIAVLTTNGGTVTYGEGAATTLLVATIRGMLVFERADANAPWNLTRKALEDRHVSALLYVEKAGLLFAGAHGQGSLSVSKDLGQTWEPANNGLNSAHIYTMAQQERDGRTVLFLGTEPSALYRSDDLGATWVEIAEMMTVPDQDKWTFPPPPHVAHVKNISFHPAEPETLYICIEQGALLKTVDDGKTWTEPRSYESENDKFYHDNHRVLIRPSSPAQMFMCGGEGLHYSADAGETWVHLMTRQDLIGYPDAMFIDPRNENVLYLGGPGNAPRDWGARKSADATVLKSTDGGVTWDHMRNGLPEEIIGNIEGMGLYHWGDKIMLIAGTATGEIYATENDGESWYVISDDVPPISKGGHYRWFLDAKERMNVEGRYGRNEH</sequence>
<dbReference type="CDD" id="cd15482">
    <property type="entry name" value="Sialidase_non-viral"/>
    <property type="match status" value="1"/>
</dbReference>
<protein>
    <submittedName>
        <fullName evidence="1">BNR repeat-containing glycosyl hydrolase</fullName>
    </submittedName>
</protein>